<proteinExistence type="predicted"/>
<dbReference type="EMBL" id="KV454208">
    <property type="protein sequence ID" value="ODQ62562.1"/>
    <property type="molecule type" value="Genomic_DNA"/>
</dbReference>
<dbReference type="PANTHER" id="PTHR37283:SF1">
    <property type="entry name" value="PH DOMAIN-CONTAINING PROTEIN YHR131C"/>
    <property type="match status" value="1"/>
</dbReference>
<dbReference type="Proteomes" id="UP000094112">
    <property type="component" value="Unassembled WGS sequence"/>
</dbReference>
<evidence type="ECO:0000313" key="1">
    <source>
        <dbReference type="EMBL" id="ODQ62562.1"/>
    </source>
</evidence>
<dbReference type="OrthoDB" id="5865767at2759"/>
<dbReference type="GeneID" id="30200272"/>
<name>A0A1E3PC65_WICAA</name>
<dbReference type="RefSeq" id="XP_019041769.1">
    <property type="nucleotide sequence ID" value="XM_019183026.1"/>
</dbReference>
<dbReference type="InterPro" id="IPR011993">
    <property type="entry name" value="PH-like_dom_sf"/>
</dbReference>
<reference evidence="1 2" key="1">
    <citation type="journal article" date="2016" name="Proc. Natl. Acad. Sci. U.S.A.">
        <title>Comparative genomics of biotechnologically important yeasts.</title>
        <authorList>
            <person name="Riley R."/>
            <person name="Haridas S."/>
            <person name="Wolfe K.H."/>
            <person name="Lopes M.R."/>
            <person name="Hittinger C.T."/>
            <person name="Goeker M."/>
            <person name="Salamov A.A."/>
            <person name="Wisecaver J.H."/>
            <person name="Long T.M."/>
            <person name="Calvey C.H."/>
            <person name="Aerts A.L."/>
            <person name="Barry K.W."/>
            <person name="Choi C."/>
            <person name="Clum A."/>
            <person name="Coughlan A.Y."/>
            <person name="Deshpande S."/>
            <person name="Douglass A.P."/>
            <person name="Hanson S.J."/>
            <person name="Klenk H.-P."/>
            <person name="LaButti K.M."/>
            <person name="Lapidus A."/>
            <person name="Lindquist E.A."/>
            <person name="Lipzen A.M."/>
            <person name="Meier-Kolthoff J.P."/>
            <person name="Ohm R.A."/>
            <person name="Otillar R.P."/>
            <person name="Pangilinan J.L."/>
            <person name="Peng Y."/>
            <person name="Rokas A."/>
            <person name="Rosa C.A."/>
            <person name="Scheuner C."/>
            <person name="Sibirny A.A."/>
            <person name="Slot J.C."/>
            <person name="Stielow J.B."/>
            <person name="Sun H."/>
            <person name="Kurtzman C.P."/>
            <person name="Blackwell M."/>
            <person name="Grigoriev I.V."/>
            <person name="Jeffries T.W."/>
        </authorList>
    </citation>
    <scope>NUCLEOTIDE SEQUENCE [LARGE SCALE GENOMIC DNA]</scope>
    <source>
        <strain evidence="2">ATCC 58044 / CBS 1984 / NCYC 433 / NRRL Y-366-8</strain>
    </source>
</reference>
<organism evidence="1 2">
    <name type="scientific">Wickerhamomyces anomalus (strain ATCC 58044 / CBS 1984 / NCYC 433 / NRRL Y-366-8)</name>
    <name type="common">Yeast</name>
    <name type="synonym">Hansenula anomala</name>
    <dbReference type="NCBI Taxonomy" id="683960"/>
    <lineage>
        <taxon>Eukaryota</taxon>
        <taxon>Fungi</taxon>
        <taxon>Dikarya</taxon>
        <taxon>Ascomycota</taxon>
        <taxon>Saccharomycotina</taxon>
        <taxon>Saccharomycetes</taxon>
        <taxon>Phaffomycetales</taxon>
        <taxon>Wickerhamomycetaceae</taxon>
        <taxon>Wickerhamomyces</taxon>
    </lineage>
</organism>
<sequence length="393" mass="45078">MLPPSYRQATNEQLPSYKPTLLHHDIVLLKKELSSPFDVAKDRSWDLAIVEINSTQLNLYKLKNLSNIYQYIWKLIDNENSIDHKHEIKKKVITQDTHLSSSSSSSSFSNKSLMEFLLVNNSHTIPYEIIKHYTGAKIHSYTLQTCHIGSATDYHKKNYTLRVRIELHQFLLSFININKFNRFFNNVLIGIDLSKPLDERTLPKEKTVPNEISRFRVQNFENFYIKNCINSDHGLATYRRNTIDHTGLLNREELKFQMELAKTRGRSNSLPLSSTSSSSALISDSESYIGSPPDYKYSPEDPANEFIDENLIYSLTCMKPLEAKNDWKGSMIITGNYKSKSLSKFKSKKSSNFGDKLFVDNTSCNKFSKIVLDQGLSCKEFIVLADGLVESVI</sequence>
<accession>A0A1E3PC65</accession>
<dbReference type="Gene3D" id="2.30.29.30">
    <property type="entry name" value="Pleckstrin-homology domain (PH domain)/Phosphotyrosine-binding domain (PTB)"/>
    <property type="match status" value="1"/>
</dbReference>
<gene>
    <name evidence="1" type="ORF">WICANDRAFT_60616</name>
</gene>
<dbReference type="PANTHER" id="PTHR37283">
    <property type="entry name" value="PH DOMAIN-CONTAINING PROTEIN YHR131C"/>
    <property type="match status" value="1"/>
</dbReference>
<evidence type="ECO:0000313" key="2">
    <source>
        <dbReference type="Proteomes" id="UP000094112"/>
    </source>
</evidence>
<dbReference type="STRING" id="683960.A0A1E3PC65"/>
<protein>
    <submittedName>
        <fullName evidence="1">Uncharacterized protein</fullName>
    </submittedName>
</protein>
<keyword evidence="2" id="KW-1185">Reference proteome</keyword>
<dbReference type="AlphaFoldDB" id="A0A1E3PC65"/>